<sequence length="190" mass="21648">MKHAMPQLPYTMEALAPLMSQETLEYHYGKHLQTYVDNLNKLIAGTPFEDMSLEDIICKADGGIFNNAAQAWNHTFFFETLTAQPQDIPASVADKLAKDFGSVEAFRQEFTQKATTLFGSGWVWLAEDAGKKLCILSEPNAGNPLTRGMKPILTIDVWEHAYYIDYRNRRAAYIEAFWELIDWTKVAARF</sequence>
<dbReference type="EC" id="1.15.1.1" evidence="2 5"/>
<dbReference type="EMBL" id="JACSPP010000012">
    <property type="protein sequence ID" value="MBD8039988.1"/>
    <property type="molecule type" value="Genomic_DNA"/>
</dbReference>
<dbReference type="SUPFAM" id="SSF46609">
    <property type="entry name" value="Fe,Mn superoxide dismutase (SOD), N-terminal domain"/>
    <property type="match status" value="1"/>
</dbReference>
<dbReference type="InterPro" id="IPR036314">
    <property type="entry name" value="SOD_C_sf"/>
</dbReference>
<evidence type="ECO:0000313" key="8">
    <source>
        <dbReference type="EMBL" id="MBD8039988.1"/>
    </source>
</evidence>
<name>A0ABR8Y705_9BACT</name>
<feature type="domain" description="Manganese/iron superoxide dismutase C-terminal" evidence="7">
    <location>
        <begin position="91"/>
        <end position="189"/>
    </location>
</feature>
<dbReference type="Gene3D" id="1.10.287.990">
    <property type="entry name" value="Fe,Mn superoxide dismutase (SOD) domain"/>
    <property type="match status" value="1"/>
</dbReference>
<comment type="caution">
    <text evidence="8">The sequence shown here is derived from an EMBL/GenBank/DDBJ whole genome shotgun (WGS) entry which is preliminary data.</text>
</comment>
<reference evidence="8 9" key="1">
    <citation type="submission" date="2020-08" db="EMBL/GenBank/DDBJ databases">
        <title>A Genomic Blueprint of the Chicken Gut Microbiome.</title>
        <authorList>
            <person name="Gilroy R."/>
            <person name="Ravi A."/>
            <person name="Getino M."/>
            <person name="Pursley I."/>
            <person name="Horton D.L."/>
            <person name="Alikhan N.-F."/>
            <person name="Baker D."/>
            <person name="Gharbi K."/>
            <person name="Hall N."/>
            <person name="Watson M."/>
            <person name="Adriaenssens E.M."/>
            <person name="Foster-Nyarko E."/>
            <person name="Jarju S."/>
            <person name="Secka A."/>
            <person name="Antonio M."/>
            <person name="Oren A."/>
            <person name="Chaudhuri R."/>
            <person name="La Ragione R.M."/>
            <person name="Hildebrand F."/>
            <person name="Pallen M.J."/>
        </authorList>
    </citation>
    <scope>NUCLEOTIDE SEQUENCE [LARGE SCALE GENOMIC DNA]</scope>
    <source>
        <strain evidence="8 9">Sa1CVN1</strain>
    </source>
</reference>
<dbReference type="PANTHER" id="PTHR42769">
    <property type="entry name" value="SUPEROXIDE DISMUTASE"/>
    <property type="match status" value="1"/>
</dbReference>
<comment type="function">
    <text evidence="5">Destroys radicals which are normally produced within the cells and which are toxic to biological systems.</text>
</comment>
<dbReference type="Pfam" id="PF02777">
    <property type="entry name" value="Sod_Fe_C"/>
    <property type="match status" value="1"/>
</dbReference>
<evidence type="ECO:0000259" key="6">
    <source>
        <dbReference type="Pfam" id="PF00081"/>
    </source>
</evidence>
<dbReference type="PRINTS" id="PR01703">
    <property type="entry name" value="MNSODISMTASE"/>
</dbReference>
<evidence type="ECO:0000256" key="3">
    <source>
        <dbReference type="ARBA" id="ARBA00022723"/>
    </source>
</evidence>
<protein>
    <recommendedName>
        <fullName evidence="2 5">Superoxide dismutase</fullName>
        <ecNumber evidence="2 5">1.15.1.1</ecNumber>
    </recommendedName>
</protein>
<dbReference type="PROSITE" id="PS00088">
    <property type="entry name" value="SOD_MN"/>
    <property type="match status" value="1"/>
</dbReference>
<organism evidence="8 9">
    <name type="scientific">Phocaeicola intestinalis</name>
    <dbReference type="NCBI Taxonomy" id="2762212"/>
    <lineage>
        <taxon>Bacteria</taxon>
        <taxon>Pseudomonadati</taxon>
        <taxon>Bacteroidota</taxon>
        <taxon>Bacteroidia</taxon>
        <taxon>Bacteroidales</taxon>
        <taxon>Bacteroidaceae</taxon>
        <taxon>Phocaeicola</taxon>
    </lineage>
</organism>
<gene>
    <name evidence="8" type="ORF">H9625_05920</name>
</gene>
<comment type="catalytic activity">
    <reaction evidence="5">
        <text>2 superoxide + 2 H(+) = H2O2 + O2</text>
        <dbReference type="Rhea" id="RHEA:20696"/>
        <dbReference type="ChEBI" id="CHEBI:15378"/>
        <dbReference type="ChEBI" id="CHEBI:15379"/>
        <dbReference type="ChEBI" id="CHEBI:16240"/>
        <dbReference type="ChEBI" id="CHEBI:18421"/>
        <dbReference type="EC" id="1.15.1.1"/>
    </reaction>
</comment>
<dbReference type="PIRSF" id="PIRSF000349">
    <property type="entry name" value="SODismutase"/>
    <property type="match status" value="1"/>
</dbReference>
<dbReference type="InterPro" id="IPR001189">
    <property type="entry name" value="Mn/Fe_SOD"/>
</dbReference>
<evidence type="ECO:0000256" key="4">
    <source>
        <dbReference type="ARBA" id="ARBA00023002"/>
    </source>
</evidence>
<evidence type="ECO:0000313" key="9">
    <source>
        <dbReference type="Proteomes" id="UP000620874"/>
    </source>
</evidence>
<dbReference type="Gene3D" id="3.55.40.20">
    <property type="entry name" value="Iron/manganese superoxide dismutase, C-terminal domain"/>
    <property type="match status" value="1"/>
</dbReference>
<dbReference type="Proteomes" id="UP000620874">
    <property type="component" value="Unassembled WGS sequence"/>
</dbReference>
<dbReference type="SUPFAM" id="SSF54719">
    <property type="entry name" value="Fe,Mn superoxide dismutase (SOD), C-terminal domain"/>
    <property type="match status" value="1"/>
</dbReference>
<evidence type="ECO:0000256" key="2">
    <source>
        <dbReference type="ARBA" id="ARBA00012682"/>
    </source>
</evidence>
<keyword evidence="4 5" id="KW-0560">Oxidoreductase</keyword>
<accession>A0ABR8Y705</accession>
<comment type="similarity">
    <text evidence="1 5">Belongs to the iron/manganese superoxide dismutase family.</text>
</comment>
<feature type="domain" description="Manganese/iron superoxide dismutase N-terminal" evidence="6">
    <location>
        <begin position="2"/>
        <end position="81"/>
    </location>
</feature>
<dbReference type="InterPro" id="IPR019833">
    <property type="entry name" value="Mn/Fe_SOD_BS"/>
</dbReference>
<dbReference type="Pfam" id="PF00081">
    <property type="entry name" value="Sod_Fe_N"/>
    <property type="match status" value="1"/>
</dbReference>
<dbReference type="InterPro" id="IPR036324">
    <property type="entry name" value="Mn/Fe_SOD_N_sf"/>
</dbReference>
<dbReference type="InterPro" id="IPR019831">
    <property type="entry name" value="Mn/Fe_SOD_N"/>
</dbReference>
<proteinExistence type="inferred from homology"/>
<dbReference type="RefSeq" id="WP_191763417.1">
    <property type="nucleotide sequence ID" value="NZ_JACSPP010000012.1"/>
</dbReference>
<evidence type="ECO:0000256" key="5">
    <source>
        <dbReference type="RuleBase" id="RU000414"/>
    </source>
</evidence>
<keyword evidence="3 5" id="KW-0479">Metal-binding</keyword>
<dbReference type="InterPro" id="IPR019832">
    <property type="entry name" value="Mn/Fe_SOD_C"/>
</dbReference>
<evidence type="ECO:0000259" key="7">
    <source>
        <dbReference type="Pfam" id="PF02777"/>
    </source>
</evidence>
<dbReference type="PANTHER" id="PTHR42769:SF3">
    <property type="entry name" value="SUPEROXIDE DISMUTASE [FE] 2, CHLOROPLASTIC"/>
    <property type="match status" value="1"/>
</dbReference>
<evidence type="ECO:0000256" key="1">
    <source>
        <dbReference type="ARBA" id="ARBA00008714"/>
    </source>
</evidence>
<keyword evidence="9" id="KW-1185">Reference proteome</keyword>